<dbReference type="PANTHER" id="PTHR11012">
    <property type="entry name" value="PROTEIN KINASE-LIKE DOMAIN-CONTAINING"/>
    <property type="match status" value="1"/>
</dbReference>
<evidence type="ECO:0000313" key="2">
    <source>
        <dbReference type="EMBL" id="CAD7576783.1"/>
    </source>
</evidence>
<dbReference type="Gene3D" id="3.90.1200.10">
    <property type="match status" value="1"/>
</dbReference>
<organism evidence="2">
    <name type="scientific">Timema californicum</name>
    <name type="common">California timema</name>
    <name type="synonym">Walking stick</name>
    <dbReference type="NCBI Taxonomy" id="61474"/>
    <lineage>
        <taxon>Eukaryota</taxon>
        <taxon>Metazoa</taxon>
        <taxon>Ecdysozoa</taxon>
        <taxon>Arthropoda</taxon>
        <taxon>Hexapoda</taxon>
        <taxon>Insecta</taxon>
        <taxon>Pterygota</taxon>
        <taxon>Neoptera</taxon>
        <taxon>Polyneoptera</taxon>
        <taxon>Phasmatodea</taxon>
        <taxon>Timematodea</taxon>
        <taxon>Timematoidea</taxon>
        <taxon>Timematidae</taxon>
        <taxon>Timema</taxon>
    </lineage>
</organism>
<gene>
    <name evidence="2" type="ORF">TCMB3V08_LOCUS9346</name>
</gene>
<name>A0A7R9JCJ0_TIMCA</name>
<proteinExistence type="predicted"/>
<dbReference type="SUPFAM" id="SSF56112">
    <property type="entry name" value="Protein kinase-like (PK-like)"/>
    <property type="match status" value="1"/>
</dbReference>
<dbReference type="PANTHER" id="PTHR11012:SF56">
    <property type="entry name" value="CHK KINASE-LIKE DOMAIN-CONTAINING PROTEIN-RELATED"/>
    <property type="match status" value="1"/>
</dbReference>
<evidence type="ECO:0000259" key="1">
    <source>
        <dbReference type="SMART" id="SM00587"/>
    </source>
</evidence>
<reference evidence="2" key="1">
    <citation type="submission" date="2020-11" db="EMBL/GenBank/DDBJ databases">
        <authorList>
            <person name="Tran Van P."/>
        </authorList>
    </citation>
    <scope>NUCLEOTIDE SEQUENCE</scope>
</reference>
<dbReference type="SMART" id="SM00587">
    <property type="entry name" value="CHK"/>
    <property type="match status" value="1"/>
</dbReference>
<feature type="domain" description="CHK kinase-like" evidence="1">
    <location>
        <begin position="262"/>
        <end position="453"/>
    </location>
</feature>
<accession>A0A7R9JCJ0</accession>
<dbReference type="AlphaFoldDB" id="A0A7R9JCJ0"/>
<dbReference type="EMBL" id="OE184677">
    <property type="protein sequence ID" value="CAD7576783.1"/>
    <property type="molecule type" value="Genomic_DNA"/>
</dbReference>
<dbReference type="InterPro" id="IPR015897">
    <property type="entry name" value="CHK_kinase-like"/>
</dbReference>
<dbReference type="InterPro" id="IPR011009">
    <property type="entry name" value="Kinase-like_dom_sf"/>
</dbReference>
<protein>
    <submittedName>
        <fullName evidence="2">(California timema) hypothetical protein</fullName>
    </submittedName>
</protein>
<sequence length="600" mass="67496">MVCFRALSLVVQINSTTRPQTTSLFVTSYTVSYTRGSAVGAKVTQRSVHSPRPGADYLKGDTHQSVVQSGGPSLEHQLSSDTLAQSGACLSLCKCTGFDSWHDGKMYQKSSNVSLLFPSDELMAGGLDVVSVLDLKRTLDPAMFKEDSSVPSRLFEDILRQEYPLTVRVKDIRPAVSVGDNYSGQLHRVTLEVLEDTKVTEQRHLVVKTLPQSETMLRYMEEGGTFARETRMYRDTLPAMTRVLRGTPLSPQYYPSPIPNTVIMQDLAAEGYKMADRLRGLDYAHCVATIRALARFHGASVALLRDSPHALDEYRTTVFVERYRHLMEEFTGRRIIRMASVVEGWPGYERFGDKLRNLGAVVFDKLVTLTEERPGALLVLNHNDLWVNNLMFKRSTDGHIDVRFLDFQLCRVTCAVFDLHHLFGTSASAEVRDGKLDAVLSEYHSELSRVLRSVGCEDKVTSLQQLRAEMDEKELYYLYITSTLLSVILDPESVSEVPNVDNADRNPTFRQIFQKVLLDYERKADKFPNPFENSLNLAPVDTQALFPLRSWYRAIRTASLHLAAINRQATLPAQVMVPSNPSRLAPSRSILLLYTATDVI</sequence>
<dbReference type="InterPro" id="IPR004119">
    <property type="entry name" value="EcKL"/>
</dbReference>
<dbReference type="Pfam" id="PF02958">
    <property type="entry name" value="EcKL"/>
    <property type="match status" value="1"/>
</dbReference>